<protein>
    <submittedName>
        <fullName evidence="1">Uncharacterized protein</fullName>
    </submittedName>
</protein>
<dbReference type="STRING" id="233412.HD_0950"/>
<gene>
    <name evidence="1" type="ordered locus">HD_0950</name>
</gene>
<organism evidence="1 2">
    <name type="scientific">Haemophilus ducreyi (strain 35000HP / ATCC 700724)</name>
    <dbReference type="NCBI Taxonomy" id="233412"/>
    <lineage>
        <taxon>Bacteria</taxon>
        <taxon>Pseudomonadati</taxon>
        <taxon>Pseudomonadota</taxon>
        <taxon>Gammaproteobacteria</taxon>
        <taxon>Pasteurellales</taxon>
        <taxon>Pasteurellaceae</taxon>
        <taxon>Haemophilus</taxon>
    </lineage>
</organism>
<name>Q7VMM5_HAEDU</name>
<dbReference type="AlphaFoldDB" id="Q7VMM5"/>
<proteinExistence type="predicted"/>
<dbReference type="HOGENOM" id="CLU_1747077_0_0_6"/>
<reference evidence="2" key="1">
    <citation type="submission" date="2003-06" db="EMBL/GenBank/DDBJ databases">
        <title>The complete genome sequence of Haemophilus ducreyi.</title>
        <authorList>
            <person name="Munson R.S. Jr."/>
            <person name="Ray W.C."/>
            <person name="Mahairas G."/>
            <person name="Sabo P."/>
            <person name="Mungur R."/>
            <person name="Johnson L."/>
            <person name="Nguyen D."/>
            <person name="Wang J."/>
            <person name="Forst C."/>
            <person name="Hood L."/>
        </authorList>
    </citation>
    <scope>NUCLEOTIDE SEQUENCE [LARGE SCALE GENOMIC DNA]</scope>
    <source>
        <strain evidence="2">35000HP / ATCC 700724</strain>
    </source>
</reference>
<dbReference type="Proteomes" id="UP000001022">
    <property type="component" value="Chromosome"/>
</dbReference>
<dbReference type="EMBL" id="AE017143">
    <property type="protein sequence ID" value="AAP95831.1"/>
    <property type="molecule type" value="Genomic_DNA"/>
</dbReference>
<evidence type="ECO:0000313" key="1">
    <source>
        <dbReference type="EMBL" id="AAP95831.1"/>
    </source>
</evidence>
<evidence type="ECO:0000313" key="2">
    <source>
        <dbReference type="Proteomes" id="UP000001022"/>
    </source>
</evidence>
<sequence>MNTIAFYSPVHFVSGRLTYEQIDDIRGLLNLYTKNLMQLHEYLLCRVDGPSQLLSVSSIDRLFNRLWQVCEGGMKDIEALTEVMTQCPDITNCGDFKLPWCFIKARLIYRQVNRGTHPVIRLYRQYEYLFCSVERTLHCTSYLARRLFN</sequence>
<keyword evidence="2" id="KW-1185">Reference proteome</keyword>
<dbReference type="KEGG" id="hdu:HD_0950"/>
<accession>Q7VMM5</accession>